<evidence type="ECO:0000313" key="2">
    <source>
        <dbReference type="Proteomes" id="UP000799423"/>
    </source>
</evidence>
<proteinExistence type="predicted"/>
<evidence type="ECO:0000313" key="1">
    <source>
        <dbReference type="EMBL" id="KAF2853135.1"/>
    </source>
</evidence>
<name>A0A6A7BF65_9PLEO</name>
<protein>
    <submittedName>
        <fullName evidence="1">Uncharacterized protein</fullName>
    </submittedName>
</protein>
<gene>
    <name evidence="1" type="ORF">T440DRAFT_390664</name>
</gene>
<reference evidence="1" key="1">
    <citation type="submission" date="2020-01" db="EMBL/GenBank/DDBJ databases">
        <authorList>
            <consortium name="DOE Joint Genome Institute"/>
            <person name="Haridas S."/>
            <person name="Albert R."/>
            <person name="Binder M."/>
            <person name="Bloem J."/>
            <person name="Labutti K."/>
            <person name="Salamov A."/>
            <person name="Andreopoulos B."/>
            <person name="Baker S.E."/>
            <person name="Barry K."/>
            <person name="Bills G."/>
            <person name="Bluhm B.H."/>
            <person name="Cannon C."/>
            <person name="Castanera R."/>
            <person name="Culley D.E."/>
            <person name="Daum C."/>
            <person name="Ezra D."/>
            <person name="Gonzalez J.B."/>
            <person name="Henrissat B."/>
            <person name="Kuo A."/>
            <person name="Liang C."/>
            <person name="Lipzen A."/>
            <person name="Lutzoni F."/>
            <person name="Magnuson J."/>
            <person name="Mondo S."/>
            <person name="Nolan M."/>
            <person name="Ohm R."/>
            <person name="Pangilinan J."/>
            <person name="Park H.-J."/>
            <person name="Ramirez L."/>
            <person name="Alfaro M."/>
            <person name="Sun H."/>
            <person name="Tritt A."/>
            <person name="Yoshinaga Y."/>
            <person name="Zwiers L.-H."/>
            <person name="Turgeon B.G."/>
            <person name="Goodwin S.B."/>
            <person name="Spatafora J.W."/>
            <person name="Crous P.W."/>
            <person name="Grigoriev I.V."/>
        </authorList>
    </citation>
    <scope>NUCLEOTIDE SEQUENCE</scope>
    <source>
        <strain evidence="1">IPT5</strain>
    </source>
</reference>
<dbReference type="EMBL" id="MU006296">
    <property type="protein sequence ID" value="KAF2853135.1"/>
    <property type="molecule type" value="Genomic_DNA"/>
</dbReference>
<accession>A0A6A7BF65</accession>
<dbReference type="Proteomes" id="UP000799423">
    <property type="component" value="Unassembled WGS sequence"/>
</dbReference>
<keyword evidence="2" id="KW-1185">Reference proteome</keyword>
<dbReference type="AlphaFoldDB" id="A0A6A7BF65"/>
<organism evidence="1 2">
    <name type="scientific">Plenodomus tracheiphilus IPT5</name>
    <dbReference type="NCBI Taxonomy" id="1408161"/>
    <lineage>
        <taxon>Eukaryota</taxon>
        <taxon>Fungi</taxon>
        <taxon>Dikarya</taxon>
        <taxon>Ascomycota</taxon>
        <taxon>Pezizomycotina</taxon>
        <taxon>Dothideomycetes</taxon>
        <taxon>Pleosporomycetidae</taxon>
        <taxon>Pleosporales</taxon>
        <taxon>Pleosporineae</taxon>
        <taxon>Leptosphaeriaceae</taxon>
        <taxon>Plenodomus</taxon>
    </lineage>
</organism>
<sequence length="50" mass="5519">MAFESYPPCHFNLATNTTLVVETARGCHDGATSNIYYADQTSRVINIIIV</sequence>